<dbReference type="Gene3D" id="4.10.60.10">
    <property type="entry name" value="Zinc finger, CCHC-type"/>
    <property type="match status" value="1"/>
</dbReference>
<proteinExistence type="predicted"/>
<feature type="compositionally biased region" description="Polar residues" evidence="2">
    <location>
        <begin position="220"/>
        <end position="233"/>
    </location>
</feature>
<protein>
    <recommendedName>
        <fullName evidence="3">CCHC-type domain-containing protein</fullName>
    </recommendedName>
</protein>
<dbReference type="PROSITE" id="PS50158">
    <property type="entry name" value="ZF_CCHC"/>
    <property type="match status" value="1"/>
</dbReference>
<keyword evidence="6" id="KW-1185">Reference proteome</keyword>
<dbReference type="GO" id="GO:0003676">
    <property type="term" value="F:nucleic acid binding"/>
    <property type="evidence" value="ECO:0007669"/>
    <property type="project" value="InterPro"/>
</dbReference>
<dbReference type="EMBL" id="CVQI01000558">
    <property type="protein sequence ID" value="CRJ98224.1"/>
    <property type="molecule type" value="Genomic_DNA"/>
</dbReference>
<feature type="compositionally biased region" description="Acidic residues" evidence="2">
    <location>
        <begin position="161"/>
        <end position="173"/>
    </location>
</feature>
<feature type="region of interest" description="Disordered" evidence="2">
    <location>
        <begin position="126"/>
        <end position="288"/>
    </location>
</feature>
<dbReference type="InterPro" id="IPR001878">
    <property type="entry name" value="Znf_CCHC"/>
</dbReference>
<keyword evidence="1" id="KW-0479">Metal-binding</keyword>
<evidence type="ECO:0000313" key="4">
    <source>
        <dbReference type="EMBL" id="CRJ98224.1"/>
    </source>
</evidence>
<evidence type="ECO:0000259" key="3">
    <source>
        <dbReference type="PROSITE" id="PS50158"/>
    </source>
</evidence>
<feature type="compositionally biased region" description="Gly residues" evidence="2">
    <location>
        <begin position="242"/>
        <end position="251"/>
    </location>
</feature>
<gene>
    <name evidence="5" type="ORF">BN1708_016282</name>
    <name evidence="4" type="ORF">BN1723_008666</name>
</gene>
<evidence type="ECO:0000313" key="7">
    <source>
        <dbReference type="Proteomes" id="UP000045706"/>
    </source>
</evidence>
<evidence type="ECO:0000313" key="5">
    <source>
        <dbReference type="EMBL" id="CRK33835.1"/>
    </source>
</evidence>
<dbReference type="STRING" id="100787.A0A0G4MIJ7"/>
<feature type="compositionally biased region" description="Basic and acidic residues" evidence="2">
    <location>
        <begin position="149"/>
        <end position="160"/>
    </location>
</feature>
<dbReference type="Pfam" id="PF00098">
    <property type="entry name" value="zf-CCHC"/>
    <property type="match status" value="1"/>
</dbReference>
<feature type="region of interest" description="Disordered" evidence="2">
    <location>
        <begin position="26"/>
        <end position="66"/>
    </location>
</feature>
<name>A0A0G4MIJ7_VERLO</name>
<feature type="compositionally biased region" description="Basic and acidic residues" evidence="2">
    <location>
        <begin position="267"/>
        <end position="282"/>
    </location>
</feature>
<keyword evidence="1" id="KW-0863">Zinc-finger</keyword>
<keyword evidence="1" id="KW-0862">Zinc</keyword>
<dbReference type="AlphaFoldDB" id="A0A0G4MIJ7"/>
<dbReference type="SUPFAM" id="SSF57756">
    <property type="entry name" value="Retrovirus zinc finger-like domains"/>
    <property type="match status" value="1"/>
</dbReference>
<dbReference type="Proteomes" id="UP000045706">
    <property type="component" value="Unassembled WGS sequence"/>
</dbReference>
<evidence type="ECO:0000256" key="1">
    <source>
        <dbReference type="PROSITE-ProRule" id="PRU00047"/>
    </source>
</evidence>
<feature type="compositionally biased region" description="Low complexity" evidence="2">
    <location>
        <begin position="29"/>
        <end position="51"/>
    </location>
</feature>
<organism evidence="5 6">
    <name type="scientific">Verticillium longisporum</name>
    <name type="common">Verticillium dahliae var. longisporum</name>
    <dbReference type="NCBI Taxonomy" id="100787"/>
    <lineage>
        <taxon>Eukaryota</taxon>
        <taxon>Fungi</taxon>
        <taxon>Dikarya</taxon>
        <taxon>Ascomycota</taxon>
        <taxon>Pezizomycotina</taxon>
        <taxon>Sordariomycetes</taxon>
        <taxon>Hypocreomycetidae</taxon>
        <taxon>Glomerellales</taxon>
        <taxon>Plectosphaerellaceae</taxon>
        <taxon>Verticillium</taxon>
    </lineage>
</organism>
<evidence type="ECO:0000313" key="6">
    <source>
        <dbReference type="Proteomes" id="UP000044602"/>
    </source>
</evidence>
<accession>A0A0G4MIJ7</accession>
<dbReference type="Proteomes" id="UP000044602">
    <property type="component" value="Unassembled WGS sequence"/>
</dbReference>
<dbReference type="EMBL" id="CVQH01022662">
    <property type="protein sequence ID" value="CRK33835.1"/>
    <property type="molecule type" value="Genomic_DNA"/>
</dbReference>
<dbReference type="GO" id="GO:0008270">
    <property type="term" value="F:zinc ion binding"/>
    <property type="evidence" value="ECO:0007669"/>
    <property type="project" value="UniProtKB-KW"/>
</dbReference>
<feature type="compositionally biased region" description="Basic and acidic residues" evidence="2">
    <location>
        <begin position="174"/>
        <end position="214"/>
    </location>
</feature>
<dbReference type="SMART" id="SM00343">
    <property type="entry name" value="ZnF_C2HC"/>
    <property type="match status" value="1"/>
</dbReference>
<feature type="domain" description="CCHC-type" evidence="3">
    <location>
        <begin position="258"/>
        <end position="273"/>
    </location>
</feature>
<reference evidence="6 7" key="1">
    <citation type="submission" date="2015-05" db="EMBL/GenBank/DDBJ databases">
        <authorList>
            <person name="Fogelqvist Johan"/>
        </authorList>
    </citation>
    <scope>NUCLEOTIDE SEQUENCE [LARGE SCALE GENOMIC DNA]</scope>
    <source>
        <strain evidence="5">VL1</strain>
        <strain evidence="4">VL2</strain>
    </source>
</reference>
<feature type="region of interest" description="Disordered" evidence="2">
    <location>
        <begin position="1"/>
        <end position="20"/>
    </location>
</feature>
<sequence length="288" mass="31161">MAPKDVAPETPPSRGISSRLLTMKFMQRAAATSETPTTPDEPSVKSRTTSSSKRRRFENSPLTGDYHSFDEAAIQAALKEQEATRQAALKLHKTELADTNWVLDGFANTTTAAAPRVVEYVGFSEIDAGGEEDAPNRAQAGRKRVGNYKTREEKQTKEDASSDEDSDSSDESSDDGRDRRASKTSTPHRDDPRRQSSVHRRESAGAAKAKEFRDKRKNQKVNLNTISPVSGNARSGPITSISGGGGSGAGSRSGQFSCHSCGKTGHKAVDCPNRRNGDDKRRSYGRGS</sequence>
<evidence type="ECO:0000256" key="2">
    <source>
        <dbReference type="SAM" id="MobiDB-lite"/>
    </source>
</evidence>
<dbReference type="InterPro" id="IPR036875">
    <property type="entry name" value="Znf_CCHC_sf"/>
</dbReference>